<comment type="caution">
    <text evidence="1">The sequence shown here is derived from an EMBL/GenBank/DDBJ whole genome shotgun (WGS) entry which is preliminary data.</text>
</comment>
<accession>A0ACC1H788</accession>
<dbReference type="Proteomes" id="UP001145114">
    <property type="component" value="Unassembled WGS sequence"/>
</dbReference>
<proteinExistence type="predicted"/>
<dbReference type="EMBL" id="JAMZIH010008732">
    <property type="protein sequence ID" value="KAJ1671485.1"/>
    <property type="molecule type" value="Genomic_DNA"/>
</dbReference>
<organism evidence="1 2">
    <name type="scientific">Spiromyces aspiralis</name>
    <dbReference type="NCBI Taxonomy" id="68401"/>
    <lineage>
        <taxon>Eukaryota</taxon>
        <taxon>Fungi</taxon>
        <taxon>Fungi incertae sedis</taxon>
        <taxon>Zoopagomycota</taxon>
        <taxon>Kickxellomycotina</taxon>
        <taxon>Kickxellomycetes</taxon>
        <taxon>Kickxellales</taxon>
        <taxon>Kickxellaceae</taxon>
        <taxon>Spiromyces</taxon>
    </lineage>
</organism>
<sequence>MSSSTYQRYSLKSLLLLPVLSQILGVVSAGYYSTLPSDKLPGALEYSTSLEGDLTSDTSHYTPSTSSTSSTGYSQCTPTTATVYETVPVTQTSIVTQSVPQYVTQATTAYDTSYVQIEVTEYNTQNVTETVTITSSKYVTVTQPIPTTQTIMVTKTSTSTATVAPAVEVPETVTVTFTDTAHPITMTTILPAPSSTIPMITSYLYLTTTETILQQVSGVCIPTVTQYSSQIGTLPKITYNVPASTY</sequence>
<keyword evidence="2" id="KW-1185">Reference proteome</keyword>
<gene>
    <name evidence="1" type="ORF">EV182_007605</name>
</gene>
<protein>
    <submittedName>
        <fullName evidence="1">Uncharacterized protein</fullName>
    </submittedName>
</protein>
<evidence type="ECO:0000313" key="2">
    <source>
        <dbReference type="Proteomes" id="UP001145114"/>
    </source>
</evidence>
<evidence type="ECO:0000313" key="1">
    <source>
        <dbReference type="EMBL" id="KAJ1671485.1"/>
    </source>
</evidence>
<reference evidence="1" key="1">
    <citation type="submission" date="2022-06" db="EMBL/GenBank/DDBJ databases">
        <title>Phylogenomic reconstructions and comparative analyses of Kickxellomycotina fungi.</title>
        <authorList>
            <person name="Reynolds N.K."/>
            <person name="Stajich J.E."/>
            <person name="Barry K."/>
            <person name="Grigoriev I.V."/>
            <person name="Crous P."/>
            <person name="Smith M.E."/>
        </authorList>
    </citation>
    <scope>NUCLEOTIDE SEQUENCE</scope>
    <source>
        <strain evidence="1">RSA 2271</strain>
    </source>
</reference>
<feature type="non-terminal residue" evidence="1">
    <location>
        <position position="246"/>
    </location>
</feature>
<name>A0ACC1H788_9FUNG</name>